<gene>
    <name evidence="1" type="ORF">JOC83_001872</name>
</gene>
<keyword evidence="2" id="KW-1185">Reference proteome</keyword>
<dbReference type="EMBL" id="JAFBFC010000003">
    <property type="protein sequence ID" value="MBM7703025.1"/>
    <property type="molecule type" value="Genomic_DNA"/>
</dbReference>
<proteinExistence type="predicted"/>
<name>A0ABS2QUD4_9BACI</name>
<evidence type="ECO:0000313" key="2">
    <source>
        <dbReference type="Proteomes" id="UP000809829"/>
    </source>
</evidence>
<organism evidence="1 2">
    <name type="scientific">Priestia iocasae</name>
    <dbReference type="NCBI Taxonomy" id="2291674"/>
    <lineage>
        <taxon>Bacteria</taxon>
        <taxon>Bacillati</taxon>
        <taxon>Bacillota</taxon>
        <taxon>Bacilli</taxon>
        <taxon>Bacillales</taxon>
        <taxon>Bacillaceae</taxon>
        <taxon>Priestia</taxon>
    </lineage>
</organism>
<reference evidence="1 2" key="1">
    <citation type="submission" date="2021-01" db="EMBL/GenBank/DDBJ databases">
        <title>Genomic Encyclopedia of Type Strains, Phase IV (KMG-IV): sequencing the most valuable type-strain genomes for metagenomic binning, comparative biology and taxonomic classification.</title>
        <authorList>
            <person name="Goeker M."/>
        </authorList>
    </citation>
    <scope>NUCLEOTIDE SEQUENCE [LARGE SCALE GENOMIC DNA]</scope>
    <source>
        <strain evidence="1 2">DSM 104297</strain>
    </source>
</reference>
<evidence type="ECO:0000313" key="1">
    <source>
        <dbReference type="EMBL" id="MBM7703025.1"/>
    </source>
</evidence>
<sequence length="70" mass="7576">MYGQSYLVAIGHGAGVNKVGIRILVGINGVSIYEHTVNHLTAVLVTEKQSCSYFPKSIASYLHKLLKSSI</sequence>
<comment type="caution">
    <text evidence="1">The sequence shown here is derived from an EMBL/GenBank/DDBJ whole genome shotgun (WGS) entry which is preliminary data.</text>
</comment>
<protein>
    <submittedName>
        <fullName evidence="1">Uncharacterized protein</fullName>
    </submittedName>
</protein>
<dbReference type="Proteomes" id="UP000809829">
    <property type="component" value="Unassembled WGS sequence"/>
</dbReference>
<accession>A0ABS2QUD4</accession>